<gene>
    <name evidence="1" type="ORF">SP6_61_00600</name>
</gene>
<dbReference type="SUPFAM" id="SSF56529">
    <property type="entry name" value="FAH"/>
    <property type="match status" value="1"/>
</dbReference>
<dbReference type="AlphaFoldDB" id="A0A0C9MYB5"/>
<accession>A0A0C9MYB5</accession>
<evidence type="ECO:0000313" key="1">
    <source>
        <dbReference type="EMBL" id="GAN15611.1"/>
    </source>
</evidence>
<name>A0A0C9MYB5_SPHPI</name>
<comment type="caution">
    <text evidence="1">The sequence shown here is derived from an EMBL/GenBank/DDBJ whole genome shotgun (WGS) entry which is preliminary data.</text>
</comment>
<dbReference type="InterPro" id="IPR036663">
    <property type="entry name" value="Fumarylacetoacetase_C_sf"/>
</dbReference>
<organism evidence="1 2">
    <name type="scientific">Sphingomonas paucimobilis NBRC 13935</name>
    <dbReference type="NCBI Taxonomy" id="1219050"/>
    <lineage>
        <taxon>Bacteria</taxon>
        <taxon>Pseudomonadati</taxon>
        <taxon>Pseudomonadota</taxon>
        <taxon>Alphaproteobacteria</taxon>
        <taxon>Sphingomonadales</taxon>
        <taxon>Sphingomonadaceae</taxon>
        <taxon>Sphingomonas</taxon>
    </lineage>
</organism>
<dbReference type="RefSeq" id="WP_007405520.1">
    <property type="nucleotide sequence ID" value="NZ_BBJS01000061.1"/>
</dbReference>
<dbReference type="GO" id="GO:0008684">
    <property type="term" value="F:2-oxopent-4-enoate hydratase activity"/>
    <property type="evidence" value="ECO:0007669"/>
    <property type="project" value="TreeGrafter"/>
</dbReference>
<dbReference type="Gene3D" id="3.90.850.10">
    <property type="entry name" value="Fumarylacetoacetase-like, C-terminal domain"/>
    <property type="match status" value="1"/>
</dbReference>
<sequence>MPLCSHIRDLADAIADAHARHEVIPPPATALTLTDGYAVQAEVGRRVGGAVAAYKVGLTSPAAQQAMGTREPIVGRLHAADILHGNAVVPSGTRPRFAEAELVVEIGRDLPPSNAPYDRDRVAAAVAAVHAGIELCSSRYAAEDVDIGALVADNSNAEWLVVGDRLSTRWEDRFAALDAILLRDGMPPVRGSTAAVMGDPLAALTWLANWLTARGEMLRQGQFVATGSCTGITEIARETRLSSRFADGGEAHVRIGDPADQGEEKE</sequence>
<protein>
    <submittedName>
        <fullName evidence="1">DNA, contig: SP661</fullName>
    </submittedName>
</protein>
<dbReference type="PANTHER" id="PTHR30143">
    <property type="entry name" value="ACID HYDRATASE"/>
    <property type="match status" value="1"/>
</dbReference>
<dbReference type="InterPro" id="IPR050772">
    <property type="entry name" value="Hydratase-Decarb/MhpD_sf"/>
</dbReference>
<dbReference type="EMBL" id="BBJS01000061">
    <property type="protein sequence ID" value="GAN15611.1"/>
    <property type="molecule type" value="Genomic_DNA"/>
</dbReference>
<reference evidence="1 2" key="1">
    <citation type="submission" date="2014-08" db="EMBL/GenBank/DDBJ databases">
        <title>Whole genome shotgun sequence of Sphingomonas paucimobilis NBRC 13935.</title>
        <authorList>
            <person name="Hosoyama A."/>
            <person name="Hashimoto M."/>
            <person name="Hosoyama Y."/>
            <person name="Noguchi M."/>
            <person name="Uohara A."/>
            <person name="Ohji S."/>
            <person name="Katano-Makiyama Y."/>
            <person name="Ichikawa N."/>
            <person name="Kimura A."/>
            <person name="Yamazoe A."/>
            <person name="Fujita N."/>
        </authorList>
    </citation>
    <scope>NUCLEOTIDE SEQUENCE [LARGE SCALE GENOMIC DNA]</scope>
    <source>
        <strain evidence="1 2">NBRC 13935</strain>
    </source>
</reference>
<dbReference type="Proteomes" id="UP000032025">
    <property type="component" value="Unassembled WGS sequence"/>
</dbReference>
<proteinExistence type="predicted"/>
<evidence type="ECO:0000313" key="2">
    <source>
        <dbReference type="Proteomes" id="UP000032025"/>
    </source>
</evidence>
<dbReference type="PANTHER" id="PTHR30143:SF0">
    <property type="entry name" value="2-KETO-4-PENTENOATE HYDRATASE"/>
    <property type="match status" value="1"/>
</dbReference>
<keyword evidence="2" id="KW-1185">Reference proteome</keyword>
<dbReference type="GeneID" id="78527709"/>
<dbReference type="GO" id="GO:0005737">
    <property type="term" value="C:cytoplasm"/>
    <property type="evidence" value="ECO:0007669"/>
    <property type="project" value="TreeGrafter"/>
</dbReference>